<evidence type="ECO:0000256" key="14">
    <source>
        <dbReference type="PROSITE-ProRule" id="PRU00560"/>
    </source>
</evidence>
<feature type="domain" description="UvrD-like helicase ATP-binding" evidence="15">
    <location>
        <begin position="7"/>
        <end position="435"/>
    </location>
</feature>
<keyword evidence="3" id="KW-0227">DNA damage</keyword>
<dbReference type="Gene3D" id="3.90.320.10">
    <property type="match status" value="1"/>
</dbReference>
<dbReference type="InterPro" id="IPR011604">
    <property type="entry name" value="PDDEXK-like_dom_sf"/>
</dbReference>
<keyword evidence="6" id="KW-0269">Exonuclease</keyword>
<evidence type="ECO:0000259" key="15">
    <source>
        <dbReference type="PROSITE" id="PS51198"/>
    </source>
</evidence>
<dbReference type="GO" id="GO:0003677">
    <property type="term" value="F:DNA binding"/>
    <property type="evidence" value="ECO:0007669"/>
    <property type="project" value="UniProtKB-KW"/>
</dbReference>
<dbReference type="GO" id="GO:0043138">
    <property type="term" value="F:3'-5' DNA helicase activity"/>
    <property type="evidence" value="ECO:0007669"/>
    <property type="project" value="UniProtKB-EC"/>
</dbReference>
<dbReference type="Proteomes" id="UP000196531">
    <property type="component" value="Unassembled WGS sequence"/>
</dbReference>
<dbReference type="Gene3D" id="3.40.50.300">
    <property type="entry name" value="P-loop containing nucleotide triphosphate hydrolases"/>
    <property type="match status" value="4"/>
</dbReference>
<keyword evidence="10" id="KW-0413">Isomerase</keyword>
<protein>
    <recommendedName>
        <fullName evidence="12">DNA 3'-5' helicase</fullName>
        <ecNumber evidence="12">5.6.2.4</ecNumber>
    </recommendedName>
</protein>
<dbReference type="GO" id="GO:0005524">
    <property type="term" value="F:ATP binding"/>
    <property type="evidence" value="ECO:0007669"/>
    <property type="project" value="UniProtKB-UniRule"/>
</dbReference>
<sequence>MLKDKKVRDKITGSQNIKDLDAAQFVKAGAGAGKTSSIKDRVLNLVSKAELSPERMVIITYTTKAANELMTRVRETLEANLELPNVEEALAKLTDGKISTFHSFCYDLLREYPIEFCIDPEASLADEQTTEIMLENCFALMESESEDDQLRKESTYAKEMESFLELLVETSVENLQKTFLAFYQNRDLKPIEVDTSELIEMSILEESISKGAKRYFHLALELYDGIIPGCEDDKMYVHMNEGLKYLLDSMSESEFVEHVLEGNDGLIVKKGAQKNYSNKEVLKELAEVVKEVKTAAAYMKNAQDILNYNAALKVYPYFESTVEEYKALYGFIDFFDCLYLVKKKLDSDAHLRSLIQKRFDVIIIDEFQDSDPMQSAIAFHLAGDDTNKLFFVGDPKQSIYGFSRADISIYLEVMDRMDAMKNGEVLELTTNFRSSGGLLDFINTNFSKILTRSEERRSVSVDYTPMDKCDKKKDGAFITSNWLVDVTSKKDKTKALIGVTRPREAYMVAANIQRMMKEQKLSAGDFLVLFKTGTAMELYEQALRQLDIPVVNTKSKNFLKRGDVIQLLNLLALSAFPKEKFYRHLVENSDLLYIDEEKLSSVLATDVSFEMKFRTLCNLSGFVEIAVESNEDTYLQFIENLCNMARAEYVANNYDLKRTFHNLFEKAVNDSFFSGIKLNDETVHLQTKKSNAVTLMTIHASKGLESKVVILSAHEAGAFKDSQYVKRETNEILAETPFLSAKKAEELGLAQLSDLYSLAGAKREEEDKRVLYVAVTRAEEQFICISKADGSNKEFLNILMEHSPEFVESESLSFDDYEADFSKLDNFNKLHLKDLKHNYDAKVLDEVISLTDVSVSVSKLIENPELFKNIEGRRDGKAFGTFTHLVMEYICLMIFNQKNVEIDTEKLIEKLYADYETTLLPEYLKELQFMAKGFLKSDLASDIIAAKAVHTEIPFLADSYHGIIDLVVESEDKVRVIDFKSDLLKSKKDEIMGHYKKQVDLYVQALGEQSGKEVVGECLYLFGGL</sequence>
<comment type="catalytic activity">
    <reaction evidence="13">
        <text>ATP + H2O = ADP + phosphate + H(+)</text>
        <dbReference type="Rhea" id="RHEA:13065"/>
        <dbReference type="ChEBI" id="CHEBI:15377"/>
        <dbReference type="ChEBI" id="CHEBI:15378"/>
        <dbReference type="ChEBI" id="CHEBI:30616"/>
        <dbReference type="ChEBI" id="CHEBI:43474"/>
        <dbReference type="ChEBI" id="CHEBI:456216"/>
        <dbReference type="EC" id="5.6.2.4"/>
    </reaction>
</comment>
<dbReference type="AlphaFoldDB" id="A0A1Y5F513"/>
<dbReference type="InterPro" id="IPR038726">
    <property type="entry name" value="PDDEXK_AddAB-type"/>
</dbReference>
<evidence type="ECO:0000313" key="18">
    <source>
        <dbReference type="Proteomes" id="UP000196531"/>
    </source>
</evidence>
<gene>
    <name evidence="17" type="ORF">A9Q84_14665</name>
</gene>
<comment type="caution">
    <text evidence="17">The sequence shown here is derived from an EMBL/GenBank/DDBJ whole genome shotgun (WGS) entry which is preliminary data.</text>
</comment>
<dbReference type="Pfam" id="PF00580">
    <property type="entry name" value="UvrD-helicase"/>
    <property type="match status" value="1"/>
</dbReference>
<dbReference type="Pfam" id="PF12705">
    <property type="entry name" value="PDDEXK_1"/>
    <property type="match status" value="1"/>
</dbReference>
<keyword evidence="8" id="KW-0238">DNA-binding</keyword>
<dbReference type="EMBL" id="MAAO01000007">
    <property type="protein sequence ID" value="OUR95741.1"/>
    <property type="molecule type" value="Genomic_DNA"/>
</dbReference>
<dbReference type="GO" id="GO:0000725">
    <property type="term" value="P:recombinational repair"/>
    <property type="evidence" value="ECO:0007669"/>
    <property type="project" value="TreeGrafter"/>
</dbReference>
<dbReference type="Pfam" id="PF13361">
    <property type="entry name" value="UvrD_C"/>
    <property type="match status" value="2"/>
</dbReference>
<evidence type="ECO:0000256" key="7">
    <source>
        <dbReference type="ARBA" id="ARBA00022840"/>
    </source>
</evidence>
<keyword evidence="2 14" id="KW-0547">Nucleotide-binding</keyword>
<dbReference type="EC" id="5.6.2.4" evidence="12"/>
<feature type="binding site" evidence="14">
    <location>
        <begin position="28"/>
        <end position="35"/>
    </location>
    <ligand>
        <name>ATP</name>
        <dbReference type="ChEBI" id="CHEBI:30616"/>
    </ligand>
</feature>
<reference evidence="18" key="1">
    <citation type="journal article" date="2017" name="Proc. Natl. Acad. Sci. U.S.A.">
        <title>Simulation of Deepwater Horizon oil plume reveals substrate specialization within a complex community of hydrocarbon-degraders.</title>
        <authorList>
            <person name="Hu P."/>
            <person name="Dubinsky E.A."/>
            <person name="Probst A.J."/>
            <person name="Wang J."/>
            <person name="Sieber C.M.K."/>
            <person name="Tom L.M."/>
            <person name="Gardinali P."/>
            <person name="Banfield J.F."/>
            <person name="Atlas R.M."/>
            <person name="Andersen G.L."/>
        </authorList>
    </citation>
    <scope>NUCLEOTIDE SEQUENCE [LARGE SCALE GENOMIC DNA]</scope>
</reference>
<evidence type="ECO:0000256" key="6">
    <source>
        <dbReference type="ARBA" id="ARBA00022839"/>
    </source>
</evidence>
<evidence type="ECO:0000256" key="8">
    <source>
        <dbReference type="ARBA" id="ARBA00023125"/>
    </source>
</evidence>
<evidence type="ECO:0000256" key="13">
    <source>
        <dbReference type="ARBA" id="ARBA00048988"/>
    </source>
</evidence>
<proteinExistence type="predicted"/>
<feature type="domain" description="UvrD-like helicase C-terminal" evidence="16">
    <location>
        <begin position="447"/>
        <end position="703"/>
    </location>
</feature>
<evidence type="ECO:0000256" key="9">
    <source>
        <dbReference type="ARBA" id="ARBA00023204"/>
    </source>
</evidence>
<dbReference type="PANTHER" id="PTHR11070">
    <property type="entry name" value="UVRD / RECB / PCRA DNA HELICASE FAMILY MEMBER"/>
    <property type="match status" value="1"/>
</dbReference>
<keyword evidence="9" id="KW-0234">DNA repair</keyword>
<evidence type="ECO:0000256" key="12">
    <source>
        <dbReference type="ARBA" id="ARBA00034808"/>
    </source>
</evidence>
<dbReference type="InterPro" id="IPR014016">
    <property type="entry name" value="UvrD-like_ATP-bd"/>
</dbReference>
<dbReference type="SUPFAM" id="SSF52980">
    <property type="entry name" value="Restriction endonuclease-like"/>
    <property type="match status" value="1"/>
</dbReference>
<evidence type="ECO:0000256" key="10">
    <source>
        <dbReference type="ARBA" id="ARBA00023235"/>
    </source>
</evidence>
<comment type="catalytic activity">
    <reaction evidence="11">
        <text>Couples ATP hydrolysis with the unwinding of duplex DNA by translocating in the 3'-5' direction.</text>
        <dbReference type="EC" id="5.6.2.4"/>
    </reaction>
</comment>
<evidence type="ECO:0000256" key="1">
    <source>
        <dbReference type="ARBA" id="ARBA00022722"/>
    </source>
</evidence>
<evidence type="ECO:0000256" key="5">
    <source>
        <dbReference type="ARBA" id="ARBA00022806"/>
    </source>
</evidence>
<dbReference type="InterPro" id="IPR011335">
    <property type="entry name" value="Restrct_endonuc-II-like"/>
</dbReference>
<dbReference type="PROSITE" id="PS51217">
    <property type="entry name" value="UVRD_HELICASE_CTER"/>
    <property type="match status" value="1"/>
</dbReference>
<dbReference type="GO" id="GO:0004527">
    <property type="term" value="F:exonuclease activity"/>
    <property type="evidence" value="ECO:0007669"/>
    <property type="project" value="UniProtKB-KW"/>
</dbReference>
<dbReference type="GO" id="GO:0005829">
    <property type="term" value="C:cytosol"/>
    <property type="evidence" value="ECO:0007669"/>
    <property type="project" value="TreeGrafter"/>
</dbReference>
<evidence type="ECO:0000259" key="16">
    <source>
        <dbReference type="PROSITE" id="PS51217"/>
    </source>
</evidence>
<keyword evidence="4 14" id="KW-0378">Hydrolase</keyword>
<organism evidence="17 18">
    <name type="scientific">Halobacteriovorax marinus</name>
    <dbReference type="NCBI Taxonomy" id="97084"/>
    <lineage>
        <taxon>Bacteria</taxon>
        <taxon>Pseudomonadati</taxon>
        <taxon>Bdellovibrionota</taxon>
        <taxon>Bacteriovoracia</taxon>
        <taxon>Bacteriovoracales</taxon>
        <taxon>Halobacteriovoraceae</taxon>
        <taxon>Halobacteriovorax</taxon>
    </lineage>
</organism>
<evidence type="ECO:0000313" key="17">
    <source>
        <dbReference type="EMBL" id="OUR95741.1"/>
    </source>
</evidence>
<evidence type="ECO:0000256" key="11">
    <source>
        <dbReference type="ARBA" id="ARBA00034617"/>
    </source>
</evidence>
<dbReference type="InterPro" id="IPR000212">
    <property type="entry name" value="DNA_helicase_UvrD/REP"/>
</dbReference>
<evidence type="ECO:0000256" key="2">
    <source>
        <dbReference type="ARBA" id="ARBA00022741"/>
    </source>
</evidence>
<dbReference type="InterPro" id="IPR027417">
    <property type="entry name" value="P-loop_NTPase"/>
</dbReference>
<dbReference type="InterPro" id="IPR014017">
    <property type="entry name" value="DNA_helicase_UvrD-like_C"/>
</dbReference>
<dbReference type="PANTHER" id="PTHR11070:SF23">
    <property type="entry name" value="RECBCD ENZYME SUBUNIT RECB"/>
    <property type="match status" value="1"/>
</dbReference>
<name>A0A1Y5F513_9BACT</name>
<keyword evidence="5 14" id="KW-0347">Helicase</keyword>
<accession>A0A1Y5F513</accession>
<dbReference type="GO" id="GO:0009338">
    <property type="term" value="C:exodeoxyribonuclease V complex"/>
    <property type="evidence" value="ECO:0007669"/>
    <property type="project" value="TreeGrafter"/>
</dbReference>
<dbReference type="PROSITE" id="PS51198">
    <property type="entry name" value="UVRD_HELICASE_ATP_BIND"/>
    <property type="match status" value="1"/>
</dbReference>
<keyword evidence="1" id="KW-0540">Nuclease</keyword>
<evidence type="ECO:0000256" key="3">
    <source>
        <dbReference type="ARBA" id="ARBA00022763"/>
    </source>
</evidence>
<dbReference type="SUPFAM" id="SSF52540">
    <property type="entry name" value="P-loop containing nucleoside triphosphate hydrolases"/>
    <property type="match status" value="1"/>
</dbReference>
<evidence type="ECO:0000256" key="4">
    <source>
        <dbReference type="ARBA" id="ARBA00022801"/>
    </source>
</evidence>
<keyword evidence="7 14" id="KW-0067">ATP-binding</keyword>